<dbReference type="PANTHER" id="PTHR31426">
    <property type="entry name" value="GROUP II INTRON SPLICING FACTOR CRS1-LIKE"/>
    <property type="match status" value="1"/>
</dbReference>
<dbReference type="InterPro" id="IPR040286">
    <property type="entry name" value="At3g25440-like"/>
</dbReference>
<dbReference type="AlphaFoldDB" id="A0AAV5CBT1"/>
<sequence length="79" mass="9918">MSRKAKVNQLKWYRLKAKKKMKWPNPEVGMRYKLQKAKRKEEWLIEKLRKYETLRTPEPVHDPEILTKEEKFYLEDRRE</sequence>
<protein>
    <submittedName>
        <fullName evidence="1">Uncharacterized protein</fullName>
    </submittedName>
</protein>
<dbReference type="EMBL" id="BQKI01000006">
    <property type="protein sequence ID" value="GJM95771.1"/>
    <property type="molecule type" value="Genomic_DNA"/>
</dbReference>
<evidence type="ECO:0000313" key="1">
    <source>
        <dbReference type="EMBL" id="GJM95771.1"/>
    </source>
</evidence>
<name>A0AAV5CBT1_ELECO</name>
<reference evidence="1" key="1">
    <citation type="journal article" date="2018" name="DNA Res.">
        <title>Multiple hybrid de novo genome assembly of finger millet, an orphan allotetraploid crop.</title>
        <authorList>
            <person name="Hatakeyama M."/>
            <person name="Aluri S."/>
            <person name="Balachadran M.T."/>
            <person name="Sivarajan S.R."/>
            <person name="Patrignani A."/>
            <person name="Gruter S."/>
            <person name="Poveda L."/>
            <person name="Shimizu-Inatsugi R."/>
            <person name="Baeten J."/>
            <person name="Francoijs K.J."/>
            <person name="Nataraja K.N."/>
            <person name="Reddy Y.A.N."/>
            <person name="Phadnis S."/>
            <person name="Ravikumar R.L."/>
            <person name="Schlapbach R."/>
            <person name="Sreeman S.M."/>
            <person name="Shimizu K.K."/>
        </authorList>
    </citation>
    <scope>NUCLEOTIDE SEQUENCE</scope>
</reference>
<keyword evidence="2" id="KW-1185">Reference proteome</keyword>
<evidence type="ECO:0000313" key="2">
    <source>
        <dbReference type="Proteomes" id="UP001054889"/>
    </source>
</evidence>
<gene>
    <name evidence="1" type="primary">ga12549</name>
    <name evidence="1" type="ORF">PR202_ga12549</name>
</gene>
<dbReference type="PANTHER" id="PTHR31426:SF3">
    <property type="entry name" value="OS06G0304500 PROTEIN"/>
    <property type="match status" value="1"/>
</dbReference>
<reference evidence="1" key="2">
    <citation type="submission" date="2021-12" db="EMBL/GenBank/DDBJ databases">
        <title>Resequencing data analysis of finger millet.</title>
        <authorList>
            <person name="Hatakeyama M."/>
            <person name="Aluri S."/>
            <person name="Balachadran M.T."/>
            <person name="Sivarajan S.R."/>
            <person name="Poveda L."/>
            <person name="Shimizu-Inatsugi R."/>
            <person name="Schlapbach R."/>
            <person name="Sreeman S.M."/>
            <person name="Shimizu K.K."/>
        </authorList>
    </citation>
    <scope>NUCLEOTIDE SEQUENCE</scope>
</reference>
<comment type="caution">
    <text evidence="1">The sequence shown here is derived from an EMBL/GenBank/DDBJ whole genome shotgun (WGS) entry which is preliminary data.</text>
</comment>
<proteinExistence type="predicted"/>
<organism evidence="1 2">
    <name type="scientific">Eleusine coracana subsp. coracana</name>
    <dbReference type="NCBI Taxonomy" id="191504"/>
    <lineage>
        <taxon>Eukaryota</taxon>
        <taxon>Viridiplantae</taxon>
        <taxon>Streptophyta</taxon>
        <taxon>Embryophyta</taxon>
        <taxon>Tracheophyta</taxon>
        <taxon>Spermatophyta</taxon>
        <taxon>Magnoliopsida</taxon>
        <taxon>Liliopsida</taxon>
        <taxon>Poales</taxon>
        <taxon>Poaceae</taxon>
        <taxon>PACMAD clade</taxon>
        <taxon>Chloridoideae</taxon>
        <taxon>Cynodonteae</taxon>
        <taxon>Eleusininae</taxon>
        <taxon>Eleusine</taxon>
    </lineage>
</organism>
<accession>A0AAV5CBT1</accession>
<dbReference type="Proteomes" id="UP001054889">
    <property type="component" value="Unassembled WGS sequence"/>
</dbReference>